<organism evidence="2 3">
    <name type="scientific">Paraburkholderia bryophila</name>
    <dbReference type="NCBI Taxonomy" id="420952"/>
    <lineage>
        <taxon>Bacteria</taxon>
        <taxon>Pseudomonadati</taxon>
        <taxon>Pseudomonadota</taxon>
        <taxon>Betaproteobacteria</taxon>
        <taxon>Burkholderiales</taxon>
        <taxon>Burkholderiaceae</taxon>
        <taxon>Paraburkholderia</taxon>
    </lineage>
</organism>
<proteinExistence type="predicted"/>
<dbReference type="Proteomes" id="UP000540929">
    <property type="component" value="Unassembled WGS sequence"/>
</dbReference>
<dbReference type="GO" id="GO:0003677">
    <property type="term" value="F:DNA binding"/>
    <property type="evidence" value="ECO:0007669"/>
    <property type="project" value="InterPro"/>
</dbReference>
<dbReference type="InterPro" id="IPR010093">
    <property type="entry name" value="SinI_DNA-bd"/>
</dbReference>
<dbReference type="EMBL" id="JACCAS010000001">
    <property type="protein sequence ID" value="NYH21704.1"/>
    <property type="molecule type" value="Genomic_DNA"/>
</dbReference>
<evidence type="ECO:0000313" key="3">
    <source>
        <dbReference type="Proteomes" id="UP000540929"/>
    </source>
</evidence>
<name>A0A7Y9WIX7_9BURK</name>
<dbReference type="NCBIfam" id="TIGR01764">
    <property type="entry name" value="excise"/>
    <property type="match status" value="1"/>
</dbReference>
<feature type="region of interest" description="Disordered" evidence="1">
    <location>
        <begin position="63"/>
        <end position="83"/>
    </location>
</feature>
<evidence type="ECO:0000256" key="1">
    <source>
        <dbReference type="SAM" id="MobiDB-lite"/>
    </source>
</evidence>
<accession>A0A7Y9WIX7</accession>
<sequence length="83" mass="9271">MTVEEAAKYLFVSRSHIRVLLASGTLLEVLPGNPLGEVEVEVASVQAYRERLDAARRAWLDAQTEDNDPVRSQVLRRPPPDDS</sequence>
<dbReference type="RefSeq" id="WP_179743073.1">
    <property type="nucleotide sequence ID" value="NZ_JACCAS010000001.1"/>
</dbReference>
<protein>
    <recommendedName>
        <fullName evidence="4">Excisionase family DNA binding protein</fullName>
    </recommendedName>
</protein>
<dbReference type="AlphaFoldDB" id="A0A7Y9WIX7"/>
<keyword evidence="3" id="KW-1185">Reference proteome</keyword>
<comment type="caution">
    <text evidence="2">The sequence shown here is derived from an EMBL/GenBank/DDBJ whole genome shotgun (WGS) entry which is preliminary data.</text>
</comment>
<gene>
    <name evidence="2" type="ORF">GGD40_001183</name>
</gene>
<evidence type="ECO:0008006" key="4">
    <source>
        <dbReference type="Google" id="ProtNLM"/>
    </source>
</evidence>
<evidence type="ECO:0000313" key="2">
    <source>
        <dbReference type="EMBL" id="NYH21704.1"/>
    </source>
</evidence>
<reference evidence="2 3" key="1">
    <citation type="submission" date="2020-07" db="EMBL/GenBank/DDBJ databases">
        <title>Exploring microbial biodiversity for novel pathways involved in the catabolism of aromatic compounds derived from lignin.</title>
        <authorList>
            <person name="Elkins J."/>
        </authorList>
    </citation>
    <scope>NUCLEOTIDE SEQUENCE [LARGE SCALE GENOMIC DNA]</scope>
    <source>
        <strain evidence="2 3">H2C3C</strain>
    </source>
</reference>